<dbReference type="EMBL" id="CM020620">
    <property type="protein sequence ID" value="KAK1867043.1"/>
    <property type="molecule type" value="Genomic_DNA"/>
</dbReference>
<dbReference type="Proteomes" id="UP000798662">
    <property type="component" value="Chromosome 3"/>
</dbReference>
<name>A0ACC3CB07_PYRYE</name>
<protein>
    <submittedName>
        <fullName evidence="1">Uncharacterized protein</fullName>
    </submittedName>
</protein>
<evidence type="ECO:0000313" key="2">
    <source>
        <dbReference type="Proteomes" id="UP000798662"/>
    </source>
</evidence>
<comment type="caution">
    <text evidence="1">The sequence shown here is derived from an EMBL/GenBank/DDBJ whole genome shotgun (WGS) entry which is preliminary data.</text>
</comment>
<reference evidence="1" key="1">
    <citation type="submission" date="2019-11" db="EMBL/GenBank/DDBJ databases">
        <title>Nori genome reveals adaptations in red seaweeds to the harsh intertidal environment.</title>
        <authorList>
            <person name="Wang D."/>
            <person name="Mao Y."/>
        </authorList>
    </citation>
    <scope>NUCLEOTIDE SEQUENCE</scope>
    <source>
        <tissue evidence="1">Gametophyte</tissue>
    </source>
</reference>
<sequence length="577" mass="61175">MDADGVYEGPPSPGGQPGSEENGVDNHAAGGYLLDGLDGDGELAAASVLRPEILDSVVKVYATHCEPNFSLPWQRRRQVQSTSSGFIISTPKGRRLLTNAHSVEHYTVVQVKKRGSDVKYQCTVLAIAHECDLALMTVEDEAFWADTQPLLPGGLPMLQDAIVVIGYPIGGDTVSVTAGVVSRVEMMPYSHGQAELLGVQVDSAINPGNSGGPAFNDQRQVVGVAFQGLAPTEAEAIGYIIPWVVVSHFLDDVERHGRYTGFCYAGFEWSKLENKDMRLSLSLTTPDLGVLVKHVEKPTPAAEKLSKGDVVTHIDGVPISSGGTVPYRAGARITFTYLCTRKFVGDTVTLTIVRAGKVTDITYPLGNVTDPLLVPVHETRRTPEYLVLGGLVFVALSEKYLSSEYGSQWDAKAPVRLLVRLMHTHKKEASEQVVLLSQVLNATLNRGFEHLSNCQLFAVNGTPVRNVSHLASLVDAATTDYLSFELDYDECVVVHREKALAATQDILDTHSIAAARSIGPLPGTKGGAAGGDKAAAPVVDAAAKGTPVADAATDGAPAAANAAEAPAEPPPAATTSE</sequence>
<gene>
    <name evidence="1" type="ORF">I4F81_009553</name>
</gene>
<organism evidence="1 2">
    <name type="scientific">Pyropia yezoensis</name>
    <name type="common">Susabi-nori</name>
    <name type="synonym">Porphyra yezoensis</name>
    <dbReference type="NCBI Taxonomy" id="2788"/>
    <lineage>
        <taxon>Eukaryota</taxon>
        <taxon>Rhodophyta</taxon>
        <taxon>Bangiophyceae</taxon>
        <taxon>Bangiales</taxon>
        <taxon>Bangiaceae</taxon>
        <taxon>Pyropia</taxon>
    </lineage>
</organism>
<proteinExistence type="predicted"/>
<keyword evidence="2" id="KW-1185">Reference proteome</keyword>
<accession>A0ACC3CB07</accession>
<evidence type="ECO:0000313" key="1">
    <source>
        <dbReference type="EMBL" id="KAK1867043.1"/>
    </source>
</evidence>